<protein>
    <recommendedName>
        <fullName evidence="1">M23ase beta-sheet core domain-containing protein</fullName>
    </recommendedName>
</protein>
<proteinExistence type="predicted"/>
<organism evidence="2 3">
    <name type="scientific">Dyadobacter endophyticus</name>
    <dbReference type="NCBI Taxonomy" id="1749036"/>
    <lineage>
        <taxon>Bacteria</taxon>
        <taxon>Pseudomonadati</taxon>
        <taxon>Bacteroidota</taxon>
        <taxon>Cytophagia</taxon>
        <taxon>Cytophagales</taxon>
        <taxon>Spirosomataceae</taxon>
        <taxon>Dyadobacter</taxon>
    </lineage>
</organism>
<evidence type="ECO:0000313" key="3">
    <source>
        <dbReference type="Proteomes" id="UP000600214"/>
    </source>
</evidence>
<dbReference type="SUPFAM" id="SSF51261">
    <property type="entry name" value="Duplicated hybrid motif"/>
    <property type="match status" value="1"/>
</dbReference>
<accession>A0ABQ1ZAQ5</accession>
<keyword evidence="3" id="KW-1185">Reference proteome</keyword>
<dbReference type="RefSeq" id="WP_188939370.1">
    <property type="nucleotide sequence ID" value="NZ_BMIA01000009.1"/>
</dbReference>
<dbReference type="Pfam" id="PF01551">
    <property type="entry name" value="Peptidase_M23"/>
    <property type="match status" value="1"/>
</dbReference>
<dbReference type="InterPro" id="IPR050570">
    <property type="entry name" value="Cell_wall_metabolism_enzyme"/>
</dbReference>
<dbReference type="Gene3D" id="2.70.70.10">
    <property type="entry name" value="Glucose Permease (Domain IIA)"/>
    <property type="match status" value="1"/>
</dbReference>
<dbReference type="PANTHER" id="PTHR21666">
    <property type="entry name" value="PEPTIDASE-RELATED"/>
    <property type="match status" value="1"/>
</dbReference>
<dbReference type="EMBL" id="BMIA01000009">
    <property type="protein sequence ID" value="GGH55788.1"/>
    <property type="molecule type" value="Genomic_DNA"/>
</dbReference>
<evidence type="ECO:0000259" key="1">
    <source>
        <dbReference type="Pfam" id="PF01551"/>
    </source>
</evidence>
<evidence type="ECO:0000313" key="2">
    <source>
        <dbReference type="EMBL" id="GGH55788.1"/>
    </source>
</evidence>
<dbReference type="PANTHER" id="PTHR21666:SF291">
    <property type="entry name" value="STAGE II SPORULATION PROTEIN Q"/>
    <property type="match status" value="1"/>
</dbReference>
<reference evidence="3" key="1">
    <citation type="journal article" date="2019" name="Int. J. Syst. Evol. Microbiol.">
        <title>The Global Catalogue of Microorganisms (GCM) 10K type strain sequencing project: providing services to taxonomists for standard genome sequencing and annotation.</title>
        <authorList>
            <consortium name="The Broad Institute Genomics Platform"/>
            <consortium name="The Broad Institute Genome Sequencing Center for Infectious Disease"/>
            <person name="Wu L."/>
            <person name="Ma J."/>
        </authorList>
    </citation>
    <scope>NUCLEOTIDE SEQUENCE [LARGE SCALE GENOMIC DNA]</scope>
    <source>
        <strain evidence="3">CGMCC 1.15288</strain>
    </source>
</reference>
<name>A0ABQ1ZAQ5_9BACT</name>
<comment type="caution">
    <text evidence="2">The sequence shown here is derived from an EMBL/GenBank/DDBJ whole genome shotgun (WGS) entry which is preliminary data.</text>
</comment>
<sequence>MRELALFLALAFNPNEELAIKREFRELYRRDQIAALHIPCILPTTKISRLSISSLYGYRTHPKWGGLRHHDGIDISVKNADVVATGSGLVKRAEFSQGYGNFVEIDHGNGYSTLYGHLSIIFVEVGQKVDLLSLIGKSGATGVVTGEHIHYEVKRNNQNLNPLYFILLFYDNISSSH</sequence>
<gene>
    <name evidence="2" type="ORF">GCM10007423_63720</name>
</gene>
<dbReference type="InterPro" id="IPR016047">
    <property type="entry name" value="M23ase_b-sheet_dom"/>
</dbReference>
<dbReference type="InterPro" id="IPR011055">
    <property type="entry name" value="Dup_hybrid_motif"/>
</dbReference>
<feature type="domain" description="M23ase beta-sheet core" evidence="1">
    <location>
        <begin position="69"/>
        <end position="162"/>
    </location>
</feature>
<dbReference type="CDD" id="cd12797">
    <property type="entry name" value="M23_peptidase"/>
    <property type="match status" value="1"/>
</dbReference>
<dbReference type="Proteomes" id="UP000600214">
    <property type="component" value="Unassembled WGS sequence"/>
</dbReference>